<sequence>MATQTGIHTRCGYGCPMHDPEMFAKRAASFGSNAVAYARHRPRYPDAAVEWVVGDRTRVLDLAAGTGKLTETLLEFALEVTAVEPDDQMRAELTRLLPDVPALKGTADHIPAPDASFDVVITGQAFHWFNTPEALTEITRVLRPGGVFGALWNYDDTSVPWLAELNELTRSSVGDLQGLDDHTPRHALLGEAEEQSWHHSQRRTVESMLASLGTHSHLLVIDAAERARIFDKIRTYLWSRPETSQGEFDRPIITTGVRAVRV</sequence>
<gene>
    <name evidence="5" type="ORF">SAMN04487818_10785</name>
</gene>
<dbReference type="InterPro" id="IPR051052">
    <property type="entry name" value="Diverse_substrate_MTase"/>
</dbReference>
<proteinExistence type="inferred from homology"/>
<dbReference type="AlphaFoldDB" id="A0A1H9U9L0"/>
<dbReference type="CDD" id="cd02440">
    <property type="entry name" value="AdoMet_MTases"/>
    <property type="match status" value="1"/>
</dbReference>
<dbReference type="Gene3D" id="3.40.50.150">
    <property type="entry name" value="Vaccinia Virus protein VP39"/>
    <property type="match status" value="1"/>
</dbReference>
<keyword evidence="2 5" id="KW-0489">Methyltransferase</keyword>
<reference evidence="6" key="1">
    <citation type="submission" date="2016-10" db="EMBL/GenBank/DDBJ databases">
        <authorList>
            <person name="Varghese N."/>
            <person name="Submissions S."/>
        </authorList>
    </citation>
    <scope>NUCLEOTIDE SEQUENCE [LARGE SCALE GENOMIC DNA]</scope>
    <source>
        <strain evidence="6">DSM 44260</strain>
    </source>
</reference>
<dbReference type="PANTHER" id="PTHR44942:SF4">
    <property type="entry name" value="METHYLTRANSFERASE TYPE 11 DOMAIN-CONTAINING PROTEIN"/>
    <property type="match status" value="1"/>
</dbReference>
<evidence type="ECO:0000313" key="6">
    <source>
        <dbReference type="Proteomes" id="UP000199051"/>
    </source>
</evidence>
<keyword evidence="6" id="KW-1185">Reference proteome</keyword>
<accession>A0A1H9U9L0</accession>
<dbReference type="PANTHER" id="PTHR44942">
    <property type="entry name" value="METHYLTRANSF_11 DOMAIN-CONTAINING PROTEIN"/>
    <property type="match status" value="1"/>
</dbReference>
<name>A0A1H9U9L0_9PSEU</name>
<comment type="similarity">
    <text evidence="1">Belongs to the methyltransferase superfamily.</text>
</comment>
<evidence type="ECO:0000256" key="3">
    <source>
        <dbReference type="ARBA" id="ARBA00022679"/>
    </source>
</evidence>
<evidence type="ECO:0000256" key="2">
    <source>
        <dbReference type="ARBA" id="ARBA00022603"/>
    </source>
</evidence>
<protein>
    <submittedName>
        <fullName evidence="5">Methyltransferase domain-containing protein</fullName>
    </submittedName>
</protein>
<dbReference type="InterPro" id="IPR013216">
    <property type="entry name" value="Methyltransf_11"/>
</dbReference>
<dbReference type="Proteomes" id="UP000199051">
    <property type="component" value="Unassembled WGS sequence"/>
</dbReference>
<dbReference type="GO" id="GO:0008757">
    <property type="term" value="F:S-adenosylmethionine-dependent methyltransferase activity"/>
    <property type="evidence" value="ECO:0007669"/>
    <property type="project" value="InterPro"/>
</dbReference>
<evidence type="ECO:0000259" key="4">
    <source>
        <dbReference type="Pfam" id="PF08241"/>
    </source>
</evidence>
<keyword evidence="3 5" id="KW-0808">Transferase</keyword>
<dbReference type="EMBL" id="FOGI01000007">
    <property type="protein sequence ID" value="SES06165.1"/>
    <property type="molecule type" value="Genomic_DNA"/>
</dbReference>
<dbReference type="Pfam" id="PF08241">
    <property type="entry name" value="Methyltransf_11"/>
    <property type="match status" value="1"/>
</dbReference>
<feature type="domain" description="Methyltransferase type 11" evidence="4">
    <location>
        <begin position="60"/>
        <end position="148"/>
    </location>
</feature>
<dbReference type="GO" id="GO:0032259">
    <property type="term" value="P:methylation"/>
    <property type="evidence" value="ECO:0007669"/>
    <property type="project" value="UniProtKB-KW"/>
</dbReference>
<organism evidence="5 6">
    <name type="scientific">Actinokineospora terrae</name>
    <dbReference type="NCBI Taxonomy" id="155974"/>
    <lineage>
        <taxon>Bacteria</taxon>
        <taxon>Bacillati</taxon>
        <taxon>Actinomycetota</taxon>
        <taxon>Actinomycetes</taxon>
        <taxon>Pseudonocardiales</taxon>
        <taxon>Pseudonocardiaceae</taxon>
        <taxon>Actinokineospora</taxon>
    </lineage>
</organism>
<dbReference type="SUPFAM" id="SSF53335">
    <property type="entry name" value="S-adenosyl-L-methionine-dependent methyltransferases"/>
    <property type="match status" value="1"/>
</dbReference>
<dbReference type="STRING" id="155974.SAMN04487818_10785"/>
<evidence type="ECO:0000313" key="5">
    <source>
        <dbReference type="EMBL" id="SES06165.1"/>
    </source>
</evidence>
<evidence type="ECO:0000256" key="1">
    <source>
        <dbReference type="ARBA" id="ARBA00008361"/>
    </source>
</evidence>
<dbReference type="InterPro" id="IPR029063">
    <property type="entry name" value="SAM-dependent_MTases_sf"/>
</dbReference>